<proteinExistence type="inferred from homology"/>
<evidence type="ECO:0000256" key="6">
    <source>
        <dbReference type="ARBA" id="ARBA00022989"/>
    </source>
</evidence>
<evidence type="ECO:0000313" key="15">
    <source>
        <dbReference type="Proteomes" id="UP000001805"/>
    </source>
</evidence>
<dbReference type="SMR" id="Q7RXI2"/>
<dbReference type="SFLD" id="SFLDS00052">
    <property type="entry name" value="Ferric_Reductase_Domain"/>
    <property type="match status" value="1"/>
</dbReference>
<keyword evidence="5" id="KW-0249">Electron transport</keyword>
<evidence type="ECO:0000256" key="7">
    <source>
        <dbReference type="ARBA" id="ARBA00023002"/>
    </source>
</evidence>
<evidence type="ECO:0000256" key="3">
    <source>
        <dbReference type="ARBA" id="ARBA00022448"/>
    </source>
</evidence>
<feature type="region of interest" description="Disordered" evidence="11">
    <location>
        <begin position="1"/>
        <end position="37"/>
    </location>
</feature>
<dbReference type="InterPro" id="IPR013121">
    <property type="entry name" value="Fe_red_NAD-bd_6"/>
</dbReference>
<dbReference type="PANTHER" id="PTHR32361:SF9">
    <property type="entry name" value="FERRIC REDUCTASE TRANSMEMBRANE COMPONENT 3-RELATED"/>
    <property type="match status" value="1"/>
</dbReference>
<keyword evidence="10" id="KW-0325">Glycoprotein</keyword>
<feature type="compositionally biased region" description="Low complexity" evidence="11">
    <location>
        <begin position="504"/>
        <end position="521"/>
    </location>
</feature>
<evidence type="ECO:0000256" key="4">
    <source>
        <dbReference type="ARBA" id="ARBA00022692"/>
    </source>
</evidence>
<feature type="transmembrane region" description="Helical" evidence="12">
    <location>
        <begin position="152"/>
        <end position="170"/>
    </location>
</feature>
<dbReference type="CDD" id="cd06186">
    <property type="entry name" value="NOX_Duox_like_FAD_NADP"/>
    <property type="match status" value="1"/>
</dbReference>
<dbReference type="GeneID" id="3872700"/>
<dbReference type="GO" id="GO:0000293">
    <property type="term" value="F:ferric-chelate reductase activity"/>
    <property type="evidence" value="ECO:0000318"/>
    <property type="project" value="GO_Central"/>
</dbReference>
<evidence type="ECO:0000256" key="8">
    <source>
        <dbReference type="ARBA" id="ARBA00023065"/>
    </source>
</evidence>
<comment type="similarity">
    <text evidence="2">Belongs to the ferric reductase (FRE) family.</text>
</comment>
<evidence type="ECO:0000256" key="10">
    <source>
        <dbReference type="ARBA" id="ARBA00023180"/>
    </source>
</evidence>
<organism evidence="14 15">
    <name type="scientific">Neurospora crassa (strain ATCC 24698 / 74-OR23-1A / CBS 708.71 / DSM 1257 / FGSC 987)</name>
    <dbReference type="NCBI Taxonomy" id="367110"/>
    <lineage>
        <taxon>Eukaryota</taxon>
        <taxon>Fungi</taxon>
        <taxon>Dikarya</taxon>
        <taxon>Ascomycota</taxon>
        <taxon>Pezizomycotina</taxon>
        <taxon>Sordariomycetes</taxon>
        <taxon>Sordariomycetidae</taxon>
        <taxon>Sordariales</taxon>
        <taxon>Sordariaceae</taxon>
        <taxon>Neurospora</taxon>
    </lineage>
</organism>
<feature type="region of interest" description="Disordered" evidence="11">
    <location>
        <begin position="493"/>
        <end position="590"/>
    </location>
</feature>
<dbReference type="InterPro" id="IPR051410">
    <property type="entry name" value="Ferric/Cupric_Reductase"/>
</dbReference>
<dbReference type="SUPFAM" id="SSF52343">
    <property type="entry name" value="Ferredoxin reductase-like, C-terminal NADP-linked domain"/>
    <property type="match status" value="1"/>
</dbReference>
<dbReference type="HOGENOM" id="CLU_010365_5_0_1"/>
<feature type="transmembrane region" description="Helical" evidence="12">
    <location>
        <begin position="252"/>
        <end position="270"/>
    </location>
</feature>
<dbReference type="RefSeq" id="XP_956541.2">
    <property type="nucleotide sequence ID" value="XM_951448.2"/>
</dbReference>
<dbReference type="Pfam" id="PF08030">
    <property type="entry name" value="NAD_binding_6"/>
    <property type="match status" value="1"/>
</dbReference>
<evidence type="ECO:0000256" key="9">
    <source>
        <dbReference type="ARBA" id="ARBA00023136"/>
    </source>
</evidence>
<feature type="domain" description="FAD-binding FR-type" evidence="13">
    <location>
        <begin position="288"/>
        <end position="400"/>
    </location>
</feature>
<gene>
    <name evidence="14" type="ORF">NCU03868</name>
</gene>
<dbReference type="InterPro" id="IPR013112">
    <property type="entry name" value="FAD-bd_8"/>
</dbReference>
<dbReference type="Gene3D" id="3.40.50.80">
    <property type="entry name" value="Nucleotide-binding domain of ferredoxin-NADP reductase (FNR) module"/>
    <property type="match status" value="1"/>
</dbReference>
<dbReference type="PANTHER" id="PTHR32361">
    <property type="entry name" value="FERRIC/CUPRIC REDUCTASE TRANSMEMBRANE COMPONENT"/>
    <property type="match status" value="1"/>
</dbReference>
<protein>
    <recommendedName>
        <fullName evidence="13">FAD-binding FR-type domain-containing protein</fullName>
    </recommendedName>
</protein>
<sequence length="657" mass="72222">MLPPSPYISSGGGHAGTERRGGGGEGGGAAASSDGGHESPAMQAFLAMRQRKNEHMMKMYAAALCGLVALFIVFHWTRWFFVRAERSWKPLATLGRPFVAIERSARNLLVRKVPGFKSAGHALLVTAYVVANVAVGFTNVDAGSKANFASRFGWLALSNLGLVIFLALKNTPLAFLTAYSYERLNCLHRIAGYTMFIWMVLHASLYTTYFSEAGIIVTKFQDRSEIAAIVAGFSFLTVVLSATILRRIRYELFYMVHISSWILAIVALGIHRSDFAKKGIIIILLAASMWVLDRLIRITRVLYYALNNEATLYPLPDGGTKVIFKKTPARAVAGKHCFIWIPAVRKFETHPFTIHKTNSMEFTIKAQEGFTRDLHQHALANPGISVRASLDGPYGTFPDPMDYDKIVLIAGGGGATFTFGLVANILERLHDEPHKNITFIWTVKKHENLAWFKEHLETMKNHAHSPKVDVSIYVTRSPVASLHHRHLPHVHGHSLLHHAQPRTSESSSGGSLPPLSGDISGRSGSPDTEKMPRLPLPTHSHQHRNHPSSTLSKKDLEDGGGGLPVVSHHGNAADNSTGTESHPHPHRAHGYEHAIRPGRPDMATLIRQAVVGTPSNQRVLVAACGPDGLMHVVRDTTARLIQRDGPGVELHCEQFGW</sequence>
<evidence type="ECO:0000256" key="5">
    <source>
        <dbReference type="ARBA" id="ARBA00022982"/>
    </source>
</evidence>
<keyword evidence="6 12" id="KW-1133">Transmembrane helix</keyword>
<evidence type="ECO:0000313" key="14">
    <source>
        <dbReference type="EMBL" id="EAA27305.2"/>
    </source>
</evidence>
<dbReference type="STRING" id="367110.Q7RXI2"/>
<dbReference type="Proteomes" id="UP000001805">
    <property type="component" value="Chromosome 5, Linkage Group VI"/>
</dbReference>
<dbReference type="GO" id="GO:0016020">
    <property type="term" value="C:membrane"/>
    <property type="evidence" value="ECO:0007669"/>
    <property type="project" value="UniProtKB-SubCell"/>
</dbReference>
<dbReference type="Pfam" id="PF01794">
    <property type="entry name" value="Ferric_reduct"/>
    <property type="match status" value="1"/>
</dbReference>
<comment type="subcellular location">
    <subcellularLocation>
        <location evidence="1">Membrane</location>
        <topology evidence="1">Multi-pass membrane protein</topology>
    </subcellularLocation>
</comment>
<name>Q7RXI2_NEUCR</name>
<keyword evidence="8" id="KW-0406">Ion transport</keyword>
<dbReference type="InParanoid" id="Q7RXI2"/>
<keyword evidence="9 12" id="KW-0472">Membrane</keyword>
<reference evidence="14 15" key="1">
    <citation type="journal article" date="2003" name="Nature">
        <title>The genome sequence of the filamentous fungus Neurospora crassa.</title>
        <authorList>
            <person name="Galagan J.E."/>
            <person name="Calvo S.E."/>
            <person name="Borkovich K.A."/>
            <person name="Selker E.U."/>
            <person name="Read N.D."/>
            <person name="Jaffe D."/>
            <person name="FitzHugh W."/>
            <person name="Ma L.J."/>
            <person name="Smirnov S."/>
            <person name="Purcell S."/>
            <person name="Rehman B."/>
            <person name="Elkins T."/>
            <person name="Engels R."/>
            <person name="Wang S."/>
            <person name="Nielsen C.B."/>
            <person name="Butler J."/>
            <person name="Endrizzi M."/>
            <person name="Qui D."/>
            <person name="Ianakiev P."/>
            <person name="Bell-Pedersen D."/>
            <person name="Nelson M.A."/>
            <person name="Werner-Washburne M."/>
            <person name="Selitrennikoff C.P."/>
            <person name="Kinsey J.A."/>
            <person name="Braun E.L."/>
            <person name="Zelter A."/>
            <person name="Schulte U."/>
            <person name="Kothe G.O."/>
            <person name="Jedd G."/>
            <person name="Mewes W."/>
            <person name="Staben C."/>
            <person name="Marcotte E."/>
            <person name="Greenberg D."/>
            <person name="Roy A."/>
            <person name="Foley K."/>
            <person name="Naylor J."/>
            <person name="Stange-Thomann N."/>
            <person name="Barrett R."/>
            <person name="Gnerre S."/>
            <person name="Kamal M."/>
            <person name="Kamvysselis M."/>
            <person name="Mauceli E."/>
            <person name="Bielke C."/>
            <person name="Rudd S."/>
            <person name="Frishman D."/>
            <person name="Krystofova S."/>
            <person name="Rasmussen C."/>
            <person name="Metzenberg R.L."/>
            <person name="Perkins D.D."/>
            <person name="Kroken S."/>
            <person name="Cogoni C."/>
            <person name="Macino G."/>
            <person name="Catcheside D."/>
            <person name="Li W."/>
            <person name="Pratt R.J."/>
            <person name="Osmani S.A."/>
            <person name="DeSouza C.P."/>
            <person name="Glass L."/>
            <person name="Orbach M.J."/>
            <person name="Berglund J.A."/>
            <person name="Voelker R."/>
            <person name="Yarden O."/>
            <person name="Plamann M."/>
            <person name="Seiler S."/>
            <person name="Dunlap J."/>
            <person name="Radford A."/>
            <person name="Aramayo R."/>
            <person name="Natvig D.O."/>
            <person name="Alex L.A."/>
            <person name="Mannhaupt G."/>
            <person name="Ebbole D.J."/>
            <person name="Freitag M."/>
            <person name="Paulsen I."/>
            <person name="Sachs M.S."/>
            <person name="Lander E.S."/>
            <person name="Nusbaum C."/>
            <person name="Birren B."/>
        </authorList>
    </citation>
    <scope>NUCLEOTIDE SEQUENCE [LARGE SCALE GENOMIC DNA]</scope>
    <source>
        <strain evidence="15">ATCC 24698 / 74-OR23-1A / CBS 708.71 / DSM 1257 / FGSC 987</strain>
    </source>
</reference>
<feature type="transmembrane region" description="Helical" evidence="12">
    <location>
        <begin position="119"/>
        <end position="140"/>
    </location>
</feature>
<feature type="transmembrane region" description="Helical" evidence="12">
    <location>
        <begin position="190"/>
        <end position="210"/>
    </location>
</feature>
<dbReference type="InterPro" id="IPR039261">
    <property type="entry name" value="FNR_nucleotide-bd"/>
</dbReference>
<dbReference type="KEGG" id="ncr:NCU03868"/>
<dbReference type="SFLD" id="SFLDG01168">
    <property type="entry name" value="Ferric_reductase_subgroup_(FRE"/>
    <property type="match status" value="1"/>
</dbReference>
<evidence type="ECO:0000259" key="13">
    <source>
        <dbReference type="PROSITE" id="PS51384"/>
    </source>
</evidence>
<accession>Q7RXI2</accession>
<evidence type="ECO:0000256" key="11">
    <source>
        <dbReference type="SAM" id="MobiDB-lite"/>
    </source>
</evidence>
<feature type="transmembrane region" description="Helical" evidence="12">
    <location>
        <begin position="59"/>
        <end position="81"/>
    </location>
</feature>
<keyword evidence="15" id="KW-1185">Reference proteome</keyword>
<dbReference type="OrthoDB" id="10006946at2759"/>
<dbReference type="InterPro" id="IPR013130">
    <property type="entry name" value="Fe3_Rdtase_TM_dom"/>
</dbReference>
<dbReference type="AlphaFoldDB" id="Q7RXI2"/>
<evidence type="ECO:0000256" key="1">
    <source>
        <dbReference type="ARBA" id="ARBA00004141"/>
    </source>
</evidence>
<keyword evidence="4 12" id="KW-0812">Transmembrane</keyword>
<dbReference type="PROSITE" id="PS51384">
    <property type="entry name" value="FAD_FR"/>
    <property type="match status" value="1"/>
</dbReference>
<keyword evidence="7" id="KW-0560">Oxidoreductase</keyword>
<dbReference type="InterPro" id="IPR017927">
    <property type="entry name" value="FAD-bd_FR_type"/>
</dbReference>
<feature type="transmembrane region" description="Helical" evidence="12">
    <location>
        <begin position="226"/>
        <end position="246"/>
    </location>
</feature>
<evidence type="ECO:0000256" key="12">
    <source>
        <dbReference type="SAM" id="Phobius"/>
    </source>
</evidence>
<dbReference type="Pfam" id="PF08022">
    <property type="entry name" value="FAD_binding_8"/>
    <property type="match status" value="1"/>
</dbReference>
<dbReference type="VEuPathDB" id="FungiDB:NCU03868"/>
<dbReference type="EMBL" id="CM002241">
    <property type="protein sequence ID" value="EAA27305.2"/>
    <property type="molecule type" value="Genomic_DNA"/>
</dbReference>
<keyword evidence="3" id="KW-0813">Transport</keyword>
<evidence type="ECO:0000256" key="2">
    <source>
        <dbReference type="ARBA" id="ARBA00006278"/>
    </source>
</evidence>
<dbReference type="GO" id="GO:0000041">
    <property type="term" value="P:transition metal ion transport"/>
    <property type="evidence" value="ECO:0007669"/>
    <property type="project" value="UniProtKB-ARBA"/>
</dbReference>